<protein>
    <submittedName>
        <fullName evidence="1">Uncharacterized protein</fullName>
    </submittedName>
</protein>
<reference evidence="1" key="2">
    <citation type="journal article" date="2015" name="Fish Shellfish Immunol.">
        <title>Early steps in the European eel (Anguilla anguilla)-Vibrio vulnificus interaction in the gills: Role of the RtxA13 toxin.</title>
        <authorList>
            <person name="Callol A."/>
            <person name="Pajuelo D."/>
            <person name="Ebbesson L."/>
            <person name="Teles M."/>
            <person name="MacKenzie S."/>
            <person name="Amaro C."/>
        </authorList>
    </citation>
    <scope>NUCLEOTIDE SEQUENCE</scope>
</reference>
<reference evidence="1" key="1">
    <citation type="submission" date="2014-11" db="EMBL/GenBank/DDBJ databases">
        <authorList>
            <person name="Amaro Gonzalez C."/>
        </authorList>
    </citation>
    <scope>NUCLEOTIDE SEQUENCE</scope>
</reference>
<name>A0A0E9U1E4_ANGAN</name>
<sequence length="29" mass="3251">MTKKTQPMSFCPENYSIFSPLSPISLATM</sequence>
<evidence type="ECO:0000313" key="1">
    <source>
        <dbReference type="EMBL" id="JAH59631.1"/>
    </source>
</evidence>
<organism evidence="1">
    <name type="scientific">Anguilla anguilla</name>
    <name type="common">European freshwater eel</name>
    <name type="synonym">Muraena anguilla</name>
    <dbReference type="NCBI Taxonomy" id="7936"/>
    <lineage>
        <taxon>Eukaryota</taxon>
        <taxon>Metazoa</taxon>
        <taxon>Chordata</taxon>
        <taxon>Craniata</taxon>
        <taxon>Vertebrata</taxon>
        <taxon>Euteleostomi</taxon>
        <taxon>Actinopterygii</taxon>
        <taxon>Neopterygii</taxon>
        <taxon>Teleostei</taxon>
        <taxon>Anguilliformes</taxon>
        <taxon>Anguillidae</taxon>
        <taxon>Anguilla</taxon>
    </lineage>
</organism>
<accession>A0A0E9U1E4</accession>
<dbReference type="AlphaFoldDB" id="A0A0E9U1E4"/>
<proteinExistence type="predicted"/>
<dbReference type="EMBL" id="GBXM01048946">
    <property type="protein sequence ID" value="JAH59631.1"/>
    <property type="molecule type" value="Transcribed_RNA"/>
</dbReference>